<keyword evidence="6" id="KW-0547">Nucleotide-binding</keyword>
<organism evidence="10 11">
    <name type="scientific">Idiomarina piscisalsi</name>
    <dbReference type="NCBI Taxonomy" id="1096243"/>
    <lineage>
        <taxon>Bacteria</taxon>
        <taxon>Pseudomonadati</taxon>
        <taxon>Pseudomonadota</taxon>
        <taxon>Gammaproteobacteria</taxon>
        <taxon>Alteromonadales</taxon>
        <taxon>Idiomarinaceae</taxon>
        <taxon>Idiomarina</taxon>
    </lineage>
</organism>
<dbReference type="AlphaFoldDB" id="A0A432YW44"/>
<dbReference type="InterPro" id="IPR027417">
    <property type="entry name" value="P-loop_NTPase"/>
</dbReference>
<dbReference type="InterPro" id="IPR013563">
    <property type="entry name" value="Oligopep_ABC_C"/>
</dbReference>
<evidence type="ECO:0000256" key="4">
    <source>
        <dbReference type="ARBA" id="ARBA00022475"/>
    </source>
</evidence>
<dbReference type="Pfam" id="PF00005">
    <property type="entry name" value="ABC_tran"/>
    <property type="match status" value="1"/>
</dbReference>
<feature type="domain" description="ABC transporter" evidence="9">
    <location>
        <begin position="1"/>
        <end position="259"/>
    </location>
</feature>
<evidence type="ECO:0000256" key="8">
    <source>
        <dbReference type="ARBA" id="ARBA00023136"/>
    </source>
</evidence>
<evidence type="ECO:0000259" key="9">
    <source>
        <dbReference type="PROSITE" id="PS50893"/>
    </source>
</evidence>
<dbReference type="NCBIfam" id="TIGR01727">
    <property type="entry name" value="oligo_HPY"/>
    <property type="match status" value="1"/>
</dbReference>
<sequence>MQLLDIRNLTVEMKTPHGIVRVLDKVNLQLGKGEIHSLVGESGSGKSLLAKAIVGFTNPNWEVTADRLWWNGQDLLAMNTKQRRAVTGRDMAMIFQDPYSYLDPNSTVEQQIVEAIPEGDVRGTFMRRRVDRKTRVKRLLHRVGIRDHESVIDSYPFELSQGVAQKVSIAIAIAHRPRLLIADEPTTAMEPSTKLQIHRLLARLAASQEMSVLLISQDLTSILPETKQLTLLYCGQLMETGPAEEVINHPAHPYTDSMLRMSLQTQQELPHKARLPTLPGAIPTLRHMPIGCRLGPRCPYAQKQCVKAPLATQKQQRVFHCHFPLLELES</sequence>
<dbReference type="PANTHER" id="PTHR43297:SF4">
    <property type="entry name" value="PUTRESCINE EXPORT SYSTEM ATP-BINDING PROTEIN SAPD"/>
    <property type="match status" value="1"/>
</dbReference>
<evidence type="ECO:0000256" key="2">
    <source>
        <dbReference type="ARBA" id="ARBA00005417"/>
    </source>
</evidence>
<dbReference type="GO" id="GO:0005886">
    <property type="term" value="C:plasma membrane"/>
    <property type="evidence" value="ECO:0007669"/>
    <property type="project" value="UniProtKB-SubCell"/>
</dbReference>
<keyword evidence="7 10" id="KW-0067">ATP-binding</keyword>
<evidence type="ECO:0000256" key="6">
    <source>
        <dbReference type="ARBA" id="ARBA00022741"/>
    </source>
</evidence>
<dbReference type="InterPro" id="IPR003439">
    <property type="entry name" value="ABC_transporter-like_ATP-bd"/>
</dbReference>
<dbReference type="Gene3D" id="3.40.50.300">
    <property type="entry name" value="P-loop containing nucleotide triphosphate hydrolases"/>
    <property type="match status" value="1"/>
</dbReference>
<proteinExistence type="inferred from homology"/>
<evidence type="ECO:0000256" key="7">
    <source>
        <dbReference type="ARBA" id="ARBA00022840"/>
    </source>
</evidence>
<dbReference type="SUPFAM" id="SSF52540">
    <property type="entry name" value="P-loop containing nucleoside triphosphate hydrolases"/>
    <property type="match status" value="1"/>
</dbReference>
<keyword evidence="3" id="KW-0813">Transport</keyword>
<comment type="similarity">
    <text evidence="2">Belongs to the ABC transporter superfamily.</text>
</comment>
<evidence type="ECO:0000313" key="11">
    <source>
        <dbReference type="Proteomes" id="UP000288361"/>
    </source>
</evidence>
<evidence type="ECO:0000313" key="10">
    <source>
        <dbReference type="EMBL" id="RUO67531.1"/>
    </source>
</evidence>
<accession>A0A432YW44</accession>
<name>A0A432YW44_9GAMM</name>
<comment type="caution">
    <text evidence="10">The sequence shown here is derived from an EMBL/GenBank/DDBJ whole genome shotgun (WGS) entry which is preliminary data.</text>
</comment>
<gene>
    <name evidence="10" type="ORF">CWI73_01290</name>
</gene>
<dbReference type="InterPro" id="IPR050388">
    <property type="entry name" value="ABC_Ni/Peptide_Import"/>
</dbReference>
<reference evidence="10 11" key="1">
    <citation type="journal article" date="2011" name="Front. Microbiol.">
        <title>Genomic signatures of strain selection and enhancement in Bacillus atrophaeus var. globigii, a historical biowarfare simulant.</title>
        <authorList>
            <person name="Gibbons H.S."/>
            <person name="Broomall S.M."/>
            <person name="McNew L.A."/>
            <person name="Daligault H."/>
            <person name="Chapman C."/>
            <person name="Bruce D."/>
            <person name="Karavis M."/>
            <person name="Krepps M."/>
            <person name="McGregor P.A."/>
            <person name="Hong C."/>
            <person name="Park K.H."/>
            <person name="Akmal A."/>
            <person name="Feldman A."/>
            <person name="Lin J.S."/>
            <person name="Chang W.E."/>
            <person name="Higgs B.W."/>
            <person name="Demirev P."/>
            <person name="Lindquist J."/>
            <person name="Liem A."/>
            <person name="Fochler E."/>
            <person name="Read T.D."/>
            <person name="Tapia R."/>
            <person name="Johnson S."/>
            <person name="Bishop-Lilly K.A."/>
            <person name="Detter C."/>
            <person name="Han C."/>
            <person name="Sozhamannan S."/>
            <person name="Rosenzweig C.N."/>
            <person name="Skowronski E.W."/>
        </authorList>
    </citation>
    <scope>NUCLEOTIDE SEQUENCE [LARGE SCALE GENOMIC DNA]</scope>
    <source>
        <strain evidence="10 11">TPS4-2</strain>
    </source>
</reference>
<evidence type="ECO:0000256" key="1">
    <source>
        <dbReference type="ARBA" id="ARBA00004417"/>
    </source>
</evidence>
<dbReference type="CDD" id="cd03257">
    <property type="entry name" value="ABC_NikE_OppD_transporters"/>
    <property type="match status" value="1"/>
</dbReference>
<dbReference type="RefSeq" id="WP_126751201.1">
    <property type="nucleotide sequence ID" value="NZ_JBHUMT010000016.1"/>
</dbReference>
<dbReference type="PANTHER" id="PTHR43297">
    <property type="entry name" value="OLIGOPEPTIDE TRANSPORT ATP-BINDING PROTEIN APPD"/>
    <property type="match status" value="1"/>
</dbReference>
<dbReference type="EMBL" id="PIQA01000001">
    <property type="protein sequence ID" value="RUO67531.1"/>
    <property type="molecule type" value="Genomic_DNA"/>
</dbReference>
<dbReference type="SMART" id="SM00382">
    <property type="entry name" value="AAA"/>
    <property type="match status" value="1"/>
</dbReference>
<evidence type="ECO:0000256" key="3">
    <source>
        <dbReference type="ARBA" id="ARBA00022448"/>
    </source>
</evidence>
<comment type="subcellular location">
    <subcellularLocation>
        <location evidence="1">Cell inner membrane</location>
        <topology evidence="1">Peripheral membrane protein</topology>
    </subcellularLocation>
</comment>
<evidence type="ECO:0000256" key="5">
    <source>
        <dbReference type="ARBA" id="ARBA00022519"/>
    </source>
</evidence>
<protein>
    <submittedName>
        <fullName evidence="10">Peptide ABC transporter ATP-binding protein</fullName>
    </submittedName>
</protein>
<dbReference type="Proteomes" id="UP000288361">
    <property type="component" value="Unassembled WGS sequence"/>
</dbReference>
<dbReference type="Pfam" id="PF08352">
    <property type="entry name" value="oligo_HPY"/>
    <property type="match status" value="1"/>
</dbReference>
<keyword evidence="4" id="KW-1003">Cell membrane</keyword>
<keyword evidence="8" id="KW-0472">Membrane</keyword>
<dbReference type="GO" id="GO:0016887">
    <property type="term" value="F:ATP hydrolysis activity"/>
    <property type="evidence" value="ECO:0007669"/>
    <property type="project" value="InterPro"/>
</dbReference>
<dbReference type="GO" id="GO:0015833">
    <property type="term" value="P:peptide transport"/>
    <property type="evidence" value="ECO:0007669"/>
    <property type="project" value="InterPro"/>
</dbReference>
<dbReference type="GO" id="GO:0005524">
    <property type="term" value="F:ATP binding"/>
    <property type="evidence" value="ECO:0007669"/>
    <property type="project" value="UniProtKB-KW"/>
</dbReference>
<keyword evidence="5" id="KW-0997">Cell inner membrane</keyword>
<dbReference type="InterPro" id="IPR003593">
    <property type="entry name" value="AAA+_ATPase"/>
</dbReference>
<dbReference type="PROSITE" id="PS50893">
    <property type="entry name" value="ABC_TRANSPORTER_2"/>
    <property type="match status" value="1"/>
</dbReference>